<dbReference type="KEGG" id="tso:IZ6_24950"/>
<dbReference type="EMBL" id="AP023361">
    <property type="protein sequence ID" value="BCJ91760.1"/>
    <property type="molecule type" value="Genomic_DNA"/>
</dbReference>
<evidence type="ECO:0000313" key="2">
    <source>
        <dbReference type="Proteomes" id="UP000515317"/>
    </source>
</evidence>
<dbReference type="RefSeq" id="WP_222875381.1">
    <property type="nucleotide sequence ID" value="NZ_AP023361.1"/>
</dbReference>
<dbReference type="AlphaFoldDB" id="A0A6S6QXK0"/>
<name>A0A6S6QXK0_9HYPH</name>
<dbReference type="Proteomes" id="UP000515317">
    <property type="component" value="Chromosome"/>
</dbReference>
<reference evidence="1 2" key="1">
    <citation type="submission" date="2020-08" db="EMBL/GenBank/DDBJ databases">
        <title>Genome sequence of Rhizobiales bacterium strain IZ6.</title>
        <authorList>
            <person name="Nakai R."/>
            <person name="Naganuma T."/>
        </authorList>
    </citation>
    <scope>NUCLEOTIDE SEQUENCE [LARGE SCALE GENOMIC DNA]</scope>
    <source>
        <strain evidence="1 2">IZ6</strain>
    </source>
</reference>
<organism evidence="1 2">
    <name type="scientific">Terrihabitans soli</name>
    <dbReference type="NCBI Taxonomy" id="708113"/>
    <lineage>
        <taxon>Bacteria</taxon>
        <taxon>Pseudomonadati</taxon>
        <taxon>Pseudomonadota</taxon>
        <taxon>Alphaproteobacteria</taxon>
        <taxon>Hyphomicrobiales</taxon>
        <taxon>Terrihabitans</taxon>
    </lineage>
</organism>
<accession>A0A6S6QXK0</accession>
<protein>
    <submittedName>
        <fullName evidence="1">Uncharacterized protein</fullName>
    </submittedName>
</protein>
<evidence type="ECO:0000313" key="1">
    <source>
        <dbReference type="EMBL" id="BCJ91760.1"/>
    </source>
</evidence>
<sequence length="254" mass="26281">MAKAADLVHQTTVGTGTGNLTLVTLNGKRSFSAAFGTGSGNKFYYFICNRSSDQWERGLGYMSDATTLVRDTVQASSNSNALVDFDGVTKDVVNDIPAALQEGVVLNANVIALAGLTGADDQAVVFTGPGAFEAKPLADFPVSTLQAAADLAAKSVSAILYITSGRTLLATDAGQTILVDAATAQNMTLPAGVLPAGSFVNIVQWGAGIISTPPGVGAGRVAKLSAYRSNGQYSAFQAWTYDSNNWVLFGDLQV</sequence>
<proteinExistence type="predicted"/>
<gene>
    <name evidence="1" type="ORF">IZ6_24950</name>
</gene>
<keyword evidence="2" id="KW-1185">Reference proteome</keyword>